<dbReference type="RefSeq" id="XP_066078533.1">
    <property type="nucleotide sequence ID" value="XM_066222436.1"/>
</dbReference>
<name>A0AAX4K200_9TREE</name>
<gene>
    <name evidence="1" type="ORF">L201_006718</name>
</gene>
<dbReference type="GeneID" id="91097387"/>
<keyword evidence="2" id="KW-1185">Reference proteome</keyword>
<accession>A0AAX4K200</accession>
<organism evidence="1 2">
    <name type="scientific">Kwoniella dendrophila CBS 6074</name>
    <dbReference type="NCBI Taxonomy" id="1295534"/>
    <lineage>
        <taxon>Eukaryota</taxon>
        <taxon>Fungi</taxon>
        <taxon>Dikarya</taxon>
        <taxon>Basidiomycota</taxon>
        <taxon>Agaricomycotina</taxon>
        <taxon>Tremellomycetes</taxon>
        <taxon>Tremellales</taxon>
        <taxon>Cryptococcaceae</taxon>
        <taxon>Kwoniella</taxon>
    </lineage>
</organism>
<proteinExistence type="predicted"/>
<dbReference type="AlphaFoldDB" id="A0AAX4K200"/>
<evidence type="ECO:0000313" key="2">
    <source>
        <dbReference type="Proteomes" id="UP001355207"/>
    </source>
</evidence>
<evidence type="ECO:0000313" key="1">
    <source>
        <dbReference type="EMBL" id="WWC91771.1"/>
    </source>
</evidence>
<sequence length="87" mass="9691">MPTSFLHLTDEIIQRIAYFANPDNQLPVPSFGPHWEDFASDILSKTSKSLHALRSTCKRVRSICECASAFPVDKMTLYPLGPALPPC</sequence>
<protein>
    <recommendedName>
        <fullName evidence="3">F-box domain-containing protein</fullName>
    </recommendedName>
</protein>
<evidence type="ECO:0008006" key="3">
    <source>
        <dbReference type="Google" id="ProtNLM"/>
    </source>
</evidence>
<reference evidence="1 2" key="1">
    <citation type="submission" date="2024-01" db="EMBL/GenBank/DDBJ databases">
        <title>Comparative genomics of Cryptococcus and Kwoniella reveals pathogenesis evolution and contrasting modes of karyotype evolution via chromosome fusion or intercentromeric recombination.</title>
        <authorList>
            <person name="Coelho M.A."/>
            <person name="David-Palma M."/>
            <person name="Shea T."/>
            <person name="Bowers K."/>
            <person name="McGinley-Smith S."/>
            <person name="Mohammad A.W."/>
            <person name="Gnirke A."/>
            <person name="Yurkov A.M."/>
            <person name="Nowrousian M."/>
            <person name="Sun S."/>
            <person name="Cuomo C.A."/>
            <person name="Heitman J."/>
        </authorList>
    </citation>
    <scope>NUCLEOTIDE SEQUENCE [LARGE SCALE GENOMIC DNA]</scope>
    <source>
        <strain evidence="1 2">CBS 6074</strain>
    </source>
</reference>
<dbReference type="Proteomes" id="UP001355207">
    <property type="component" value="Chromosome 9"/>
</dbReference>
<dbReference type="EMBL" id="CP144106">
    <property type="protein sequence ID" value="WWC91771.1"/>
    <property type="molecule type" value="Genomic_DNA"/>
</dbReference>